<dbReference type="STRING" id="652787.SAMN05216490_2398"/>
<dbReference type="PANTHER" id="PTHR42784:SF1">
    <property type="entry name" value="PYRANOSE 2-OXIDASE"/>
    <property type="match status" value="1"/>
</dbReference>
<evidence type="ECO:0000259" key="6">
    <source>
        <dbReference type="Pfam" id="PF05199"/>
    </source>
</evidence>
<name>A0A1H1X9W6_MUCMA</name>
<dbReference type="Gene3D" id="3.50.50.60">
    <property type="entry name" value="FAD/NAD(P)-binding domain"/>
    <property type="match status" value="2"/>
</dbReference>
<dbReference type="GO" id="GO:0016614">
    <property type="term" value="F:oxidoreductase activity, acting on CH-OH group of donors"/>
    <property type="evidence" value="ECO:0007669"/>
    <property type="project" value="InterPro"/>
</dbReference>
<evidence type="ECO:0000256" key="2">
    <source>
        <dbReference type="ARBA" id="ARBA00010790"/>
    </source>
</evidence>
<comment type="cofactor">
    <cofactor evidence="1">
        <name>FAD</name>
        <dbReference type="ChEBI" id="CHEBI:57692"/>
    </cofactor>
</comment>
<keyword evidence="5" id="KW-0560">Oxidoreductase</keyword>
<dbReference type="RefSeq" id="WP_091372779.1">
    <property type="nucleotide sequence ID" value="NZ_LT629740.1"/>
</dbReference>
<evidence type="ECO:0000256" key="4">
    <source>
        <dbReference type="ARBA" id="ARBA00022827"/>
    </source>
</evidence>
<proteinExistence type="inferred from homology"/>
<dbReference type="Pfam" id="PF05199">
    <property type="entry name" value="GMC_oxred_C"/>
    <property type="match status" value="1"/>
</dbReference>
<keyword evidence="8" id="KW-1185">Reference proteome</keyword>
<comment type="similarity">
    <text evidence="2">Belongs to the GMC oxidoreductase family.</text>
</comment>
<sequence length="568" mass="63132">MKLPYDYPVSFDLCVIGSGPAGIITALEYANLNPLKKVLLVEYGIGRQAENALDNSIQINNTVNHHPPFECTNKGLGGTSATWGGRCVMYDDIDFIDRPILNNGCTWDTDLFKEIQSFTPIAAKYFECGKPQFNTAAISGLSKKPIAEGFKQGIVTDDKLERYSMPTRFGKRYEAAIKTQKNLTLLEGYEARDFSEPDEHGKITCLTIREVSTKRLIRLSAGAFVLAAGAQESTRILLRNSLIFKNSGTPPPALGKYYQGHLSGKIASVKFNGDPNKTNYSFERDTDGTYVRRRFQFSSDFLKENNLLNTAIWLDNPLYFDPIHRSGAMSFMYLAMITPVLGKKLAPPAIAHSITKGKINKVGAHLGNIVKGLPGSVLKPAVIFYKRYCTTRKLPGIFLFSPENIYALHFHAEQIPFEGNCMKLDKDGETLIIDYSLTDEDISSVIKLHDVLDKWLRDCDCGELKYWFNENELASAIKNMSKDGLHQSGTTRIADTPDRGVVDKNLKVWGTDNIYVCSSSVFPTSGQANPTFLLGTFAARLAQHLTLMLVNKNTCITEKSHQVAALTL</sequence>
<organism evidence="7 8">
    <name type="scientific">Mucilaginibacter mallensis</name>
    <dbReference type="NCBI Taxonomy" id="652787"/>
    <lineage>
        <taxon>Bacteria</taxon>
        <taxon>Pseudomonadati</taxon>
        <taxon>Bacteroidota</taxon>
        <taxon>Sphingobacteriia</taxon>
        <taxon>Sphingobacteriales</taxon>
        <taxon>Sphingobacteriaceae</taxon>
        <taxon>Mucilaginibacter</taxon>
    </lineage>
</organism>
<reference evidence="7 8" key="1">
    <citation type="submission" date="2016-10" db="EMBL/GenBank/DDBJ databases">
        <authorList>
            <person name="de Groot N.N."/>
        </authorList>
    </citation>
    <scope>NUCLEOTIDE SEQUENCE [LARGE SCALE GENOMIC DNA]</scope>
    <source>
        <strain evidence="7 8">MP1X4</strain>
    </source>
</reference>
<accession>A0A1H1X9W6</accession>
<dbReference type="OrthoDB" id="9798604at2"/>
<keyword evidence="3" id="KW-0285">Flavoprotein</keyword>
<evidence type="ECO:0000256" key="1">
    <source>
        <dbReference type="ARBA" id="ARBA00001974"/>
    </source>
</evidence>
<dbReference type="PRINTS" id="PR00411">
    <property type="entry name" value="PNDRDTASEI"/>
</dbReference>
<protein>
    <submittedName>
        <fullName evidence="7">Choline dehydrogenase</fullName>
    </submittedName>
</protein>
<gene>
    <name evidence="7" type="ORF">SAMN05216490_2398</name>
</gene>
<dbReference type="InterPro" id="IPR036188">
    <property type="entry name" value="FAD/NAD-bd_sf"/>
</dbReference>
<dbReference type="PANTHER" id="PTHR42784">
    <property type="entry name" value="PYRANOSE 2-OXIDASE"/>
    <property type="match status" value="1"/>
</dbReference>
<dbReference type="AlphaFoldDB" id="A0A1H1X9W6"/>
<evidence type="ECO:0000313" key="7">
    <source>
        <dbReference type="EMBL" id="SDT06107.1"/>
    </source>
</evidence>
<dbReference type="SUPFAM" id="SSF51905">
    <property type="entry name" value="FAD/NAD(P)-binding domain"/>
    <property type="match status" value="1"/>
</dbReference>
<evidence type="ECO:0000256" key="5">
    <source>
        <dbReference type="ARBA" id="ARBA00023002"/>
    </source>
</evidence>
<dbReference type="Proteomes" id="UP000199679">
    <property type="component" value="Chromosome I"/>
</dbReference>
<feature type="domain" description="Glucose-methanol-choline oxidoreductase C-terminal" evidence="6">
    <location>
        <begin position="470"/>
        <end position="533"/>
    </location>
</feature>
<evidence type="ECO:0000256" key="3">
    <source>
        <dbReference type="ARBA" id="ARBA00022630"/>
    </source>
</evidence>
<keyword evidence="4" id="KW-0274">FAD</keyword>
<dbReference type="InterPro" id="IPR051473">
    <property type="entry name" value="P2Ox-like"/>
</dbReference>
<dbReference type="EMBL" id="LT629740">
    <property type="protein sequence ID" value="SDT06107.1"/>
    <property type="molecule type" value="Genomic_DNA"/>
</dbReference>
<dbReference type="InterPro" id="IPR007867">
    <property type="entry name" value="GMC_OxRtase_C"/>
</dbReference>
<evidence type="ECO:0000313" key="8">
    <source>
        <dbReference type="Proteomes" id="UP000199679"/>
    </source>
</evidence>